<protein>
    <submittedName>
        <fullName evidence="1">Peptidase M56</fullName>
    </submittedName>
</protein>
<accession>X4ZZR0</accession>
<dbReference type="HOGENOM" id="CLU_1659047_0_0_9"/>
<dbReference type="AlphaFoldDB" id="X4ZZR0"/>
<organism evidence="1 2">
    <name type="scientific">Paenibacillus sabinae T27</name>
    <dbReference type="NCBI Taxonomy" id="1268072"/>
    <lineage>
        <taxon>Bacteria</taxon>
        <taxon>Bacillati</taxon>
        <taxon>Bacillota</taxon>
        <taxon>Bacilli</taxon>
        <taxon>Bacillales</taxon>
        <taxon>Paenibacillaceae</taxon>
        <taxon>Paenibacillus</taxon>
    </lineage>
</organism>
<dbReference type="OrthoDB" id="2659991at2"/>
<dbReference type="Proteomes" id="UP000019772">
    <property type="component" value="Chromosome"/>
</dbReference>
<keyword evidence="2" id="KW-1185">Reference proteome</keyword>
<dbReference type="RefSeq" id="WP_025335165.1">
    <property type="nucleotide sequence ID" value="NZ_CP004078.1"/>
</dbReference>
<dbReference type="PATRIC" id="fig|1268072.3.peg.2837"/>
<evidence type="ECO:0000313" key="1">
    <source>
        <dbReference type="EMBL" id="AHV97658.1"/>
    </source>
</evidence>
<dbReference type="eggNOG" id="ENOG503060P">
    <property type="taxonomic scope" value="Bacteria"/>
</dbReference>
<proteinExistence type="predicted"/>
<reference evidence="1 2" key="1">
    <citation type="journal article" date="2014" name="PLoS Genet.">
        <title>Comparative Genomic Analysis of N2-Fixing and Non-N2-Fixing Paenibacillus spp.: Organization, Evolution and Expression of the Nitrogen Fixation Genes.</title>
        <authorList>
            <person name="Xie J.B."/>
            <person name="Du Z."/>
            <person name="Bai L."/>
            <person name="Tian C."/>
            <person name="Zhang Y."/>
            <person name="Xie J.Y."/>
            <person name="Wang T."/>
            <person name="Liu X."/>
            <person name="Chen X."/>
            <person name="Cheng Q."/>
            <person name="Chen S."/>
            <person name="Li J."/>
        </authorList>
    </citation>
    <scope>NUCLEOTIDE SEQUENCE [LARGE SCALE GENOMIC DNA]</scope>
    <source>
        <strain evidence="1 2">T27</strain>
    </source>
</reference>
<dbReference type="KEGG" id="psab:PSAB_13710"/>
<dbReference type="EMBL" id="CP004078">
    <property type="protein sequence ID" value="AHV97658.1"/>
    <property type="molecule type" value="Genomic_DNA"/>
</dbReference>
<evidence type="ECO:0000313" key="2">
    <source>
        <dbReference type="Proteomes" id="UP000019772"/>
    </source>
</evidence>
<name>X4ZZR0_9BACL</name>
<gene>
    <name evidence="1" type="ORF">PSAB_13710</name>
</gene>
<sequence length="187" mass="21245">MNRIAMYSYRLKEVTKPSIWQQKLIWAVARLTRGMNKRIGFLLLAMFLVLTGCKENNNVYSGIEKNNIEGLANADNIEFINEYKGHTDHWAAMYIVYKYKNDENHTARLFLKYIAKESKPTGELRYEYDTEGGADGHGTLSRTESQAGIYNLGSTGGNGAIADKNSLVKMQVDWNGNSETFELKPEM</sequence>